<evidence type="ECO:0000256" key="7">
    <source>
        <dbReference type="ARBA" id="ARBA00013053"/>
    </source>
</evidence>
<dbReference type="GO" id="GO:0046656">
    <property type="term" value="P:folic acid biosynthetic process"/>
    <property type="evidence" value="ECO:0007669"/>
    <property type="project" value="UniProtKB-KW"/>
</dbReference>
<comment type="pathway">
    <text evidence="3">Amino-acid biosynthesis; L-isoleucine biosynthesis; L-isoleucine from 2-oxobutanoate: step 4/4.</text>
</comment>
<evidence type="ECO:0000256" key="9">
    <source>
        <dbReference type="ARBA" id="ARBA00022909"/>
    </source>
</evidence>
<dbReference type="SUPFAM" id="SSF56752">
    <property type="entry name" value="D-aminoacid aminotransferase-like PLP-dependent enzymes"/>
    <property type="match status" value="1"/>
</dbReference>
<comment type="pathway">
    <text evidence="5">Amino-acid biosynthesis; L-leucine biosynthesis; L-leucine from 3-methyl-2-oxobutanoate: step 4/4.</text>
</comment>
<reference evidence="19 20" key="1">
    <citation type="submission" date="2017-08" db="EMBL/GenBank/DDBJ databases">
        <title>Fine stratification of microbial communities through a metagenomic profile of the photic zone.</title>
        <authorList>
            <person name="Haro-Moreno J.M."/>
            <person name="Lopez-Perez M."/>
            <person name="De La Torre J."/>
            <person name="Picazo A."/>
            <person name="Camacho A."/>
            <person name="Rodriguez-Valera F."/>
        </authorList>
    </citation>
    <scope>NUCLEOTIDE SEQUENCE [LARGE SCALE GENOMIC DNA]</scope>
    <source>
        <strain evidence="19">MED-G28</strain>
    </source>
</reference>
<dbReference type="NCBIfam" id="NF005209">
    <property type="entry name" value="PRK06680.1"/>
    <property type="match status" value="1"/>
</dbReference>
<keyword evidence="9" id="KW-0289">Folate biosynthesis</keyword>
<dbReference type="Pfam" id="PF01063">
    <property type="entry name" value="Aminotran_4"/>
    <property type="match status" value="1"/>
</dbReference>
<evidence type="ECO:0000256" key="5">
    <source>
        <dbReference type="ARBA" id="ARBA00005072"/>
    </source>
</evidence>
<evidence type="ECO:0000256" key="4">
    <source>
        <dbReference type="ARBA" id="ARBA00004931"/>
    </source>
</evidence>
<evidence type="ECO:0000256" key="1">
    <source>
        <dbReference type="ARBA" id="ARBA00001933"/>
    </source>
</evidence>
<gene>
    <name evidence="19" type="ORF">CNF02_02120</name>
</gene>
<dbReference type="Proteomes" id="UP000219329">
    <property type="component" value="Unassembled WGS sequence"/>
</dbReference>
<comment type="caution">
    <text evidence="19">The sequence shown here is derived from an EMBL/GenBank/DDBJ whole genome shotgun (WGS) entry which is preliminary data.</text>
</comment>
<dbReference type="PANTHER" id="PTHR42743:SF11">
    <property type="entry name" value="AMINODEOXYCHORISMATE LYASE"/>
    <property type="match status" value="1"/>
</dbReference>
<name>A0A2A5WEI1_9GAMM</name>
<dbReference type="EMBL" id="NTJZ01000002">
    <property type="protein sequence ID" value="PDH34842.1"/>
    <property type="molecule type" value="Genomic_DNA"/>
</dbReference>
<dbReference type="CDD" id="cd01558">
    <property type="entry name" value="D-AAT_like"/>
    <property type="match status" value="1"/>
</dbReference>
<dbReference type="EC" id="2.6.1.42" evidence="7"/>
<dbReference type="InterPro" id="IPR036038">
    <property type="entry name" value="Aminotransferase-like"/>
</dbReference>
<evidence type="ECO:0000256" key="8">
    <source>
        <dbReference type="ARBA" id="ARBA00022898"/>
    </source>
</evidence>
<comment type="function">
    <text evidence="2">Acts on leucine, isoleucine and valine.</text>
</comment>
<comment type="catalytic activity">
    <reaction evidence="14">
        <text>L-leucine + 2-oxoglutarate = 4-methyl-2-oxopentanoate + L-glutamate</text>
        <dbReference type="Rhea" id="RHEA:18321"/>
        <dbReference type="ChEBI" id="CHEBI:16810"/>
        <dbReference type="ChEBI" id="CHEBI:17865"/>
        <dbReference type="ChEBI" id="CHEBI:29985"/>
        <dbReference type="ChEBI" id="CHEBI:57427"/>
        <dbReference type="EC" id="2.6.1.42"/>
    </reaction>
</comment>
<evidence type="ECO:0000256" key="17">
    <source>
        <dbReference type="ARBA" id="ARBA00069174"/>
    </source>
</evidence>
<dbReference type="AlphaFoldDB" id="A0A2A5WEI1"/>
<evidence type="ECO:0000256" key="2">
    <source>
        <dbReference type="ARBA" id="ARBA00003109"/>
    </source>
</evidence>
<comment type="catalytic activity">
    <reaction evidence="15">
        <text>4-amino-4-deoxychorismate = 4-aminobenzoate + pyruvate + H(+)</text>
        <dbReference type="Rhea" id="RHEA:16201"/>
        <dbReference type="ChEBI" id="CHEBI:15361"/>
        <dbReference type="ChEBI" id="CHEBI:15378"/>
        <dbReference type="ChEBI" id="CHEBI:17836"/>
        <dbReference type="ChEBI" id="CHEBI:58406"/>
        <dbReference type="EC" id="4.1.3.38"/>
    </reaction>
</comment>
<protein>
    <recommendedName>
        <fullName evidence="17">Aminodeoxychorismate lyase</fullName>
        <ecNumber evidence="7">2.6.1.42</ecNumber>
        <ecNumber evidence="11">4.1.3.38</ecNumber>
    </recommendedName>
    <alternativeName>
        <fullName evidence="18">4-amino-4-deoxychorismate lyase</fullName>
    </alternativeName>
</protein>
<dbReference type="GO" id="GO:0008696">
    <property type="term" value="F:4-amino-4-deoxychorismate lyase activity"/>
    <property type="evidence" value="ECO:0007669"/>
    <property type="project" value="UniProtKB-EC"/>
</dbReference>
<dbReference type="EC" id="4.1.3.38" evidence="11"/>
<dbReference type="InterPro" id="IPR043132">
    <property type="entry name" value="BCAT-like_C"/>
</dbReference>
<dbReference type="InterPro" id="IPR001544">
    <property type="entry name" value="Aminotrans_IV"/>
</dbReference>
<dbReference type="InterPro" id="IPR050571">
    <property type="entry name" value="Class-IV_PLP-Dep_Aminotrnsfr"/>
</dbReference>
<comment type="catalytic activity">
    <reaction evidence="12">
        <text>L-valine + 2-oxoglutarate = 3-methyl-2-oxobutanoate + L-glutamate</text>
        <dbReference type="Rhea" id="RHEA:24813"/>
        <dbReference type="ChEBI" id="CHEBI:11851"/>
        <dbReference type="ChEBI" id="CHEBI:16810"/>
        <dbReference type="ChEBI" id="CHEBI:29985"/>
        <dbReference type="ChEBI" id="CHEBI:57762"/>
        <dbReference type="EC" id="2.6.1.42"/>
    </reaction>
</comment>
<dbReference type="GO" id="GO:0004084">
    <property type="term" value="F:branched-chain-amino-acid transaminase activity"/>
    <property type="evidence" value="ECO:0007669"/>
    <property type="project" value="UniProtKB-EC"/>
</dbReference>
<dbReference type="GO" id="GO:0005829">
    <property type="term" value="C:cytosol"/>
    <property type="evidence" value="ECO:0007669"/>
    <property type="project" value="TreeGrafter"/>
</dbReference>
<sequence>MKNSLNRIVYVNGDYVKEENAVISVFDRGFIFGDGIYEVVPVINGKLVDKQYFLERLERSLAELSIAWPCCKEEYMAVMNQLIIKNNLKEGIVYSQVTRGVADRDFPFPNDTDSSFVAFTSVMNILNSPDIKTGISVITTADLRWKRRDIKSINLLGQVLAKQDAISKNAIEGWMVEDGKVTEGVSSSAYIVKDNLLITRPLSNSILPGIRRRTLLEISKSAGIDVNERLFTVEEAMAADEAFISSATTMALAVISIDGNKIGDGKPGPITQQLRALYQERMLKEASE</sequence>
<dbReference type="Gene3D" id="3.30.470.10">
    <property type="match status" value="1"/>
</dbReference>
<evidence type="ECO:0000313" key="19">
    <source>
        <dbReference type="EMBL" id="PDH34842.1"/>
    </source>
</evidence>
<accession>A0A2A5WEI1</accession>
<proteinExistence type="inferred from homology"/>
<keyword evidence="19" id="KW-0032">Aminotransferase</keyword>
<comment type="function">
    <text evidence="16">Involved in the biosynthesis of p-aminobenzoate (PABA), a precursor of tetrahydrofolate. Converts 4-amino-4-deoxychorismate into 4-aminobenzoate (PABA) and pyruvate.</text>
</comment>
<evidence type="ECO:0000256" key="18">
    <source>
        <dbReference type="ARBA" id="ARBA00080135"/>
    </source>
</evidence>
<dbReference type="GO" id="GO:0008652">
    <property type="term" value="P:amino acid biosynthetic process"/>
    <property type="evidence" value="ECO:0007669"/>
    <property type="project" value="UniProtKB-ARBA"/>
</dbReference>
<comment type="pathway">
    <text evidence="4">Amino-acid biosynthesis; L-valine biosynthesis; L-valine from pyruvate: step 4/4.</text>
</comment>
<comment type="catalytic activity">
    <reaction evidence="13">
        <text>L-isoleucine + 2-oxoglutarate = (S)-3-methyl-2-oxopentanoate + L-glutamate</text>
        <dbReference type="Rhea" id="RHEA:24801"/>
        <dbReference type="ChEBI" id="CHEBI:16810"/>
        <dbReference type="ChEBI" id="CHEBI:29985"/>
        <dbReference type="ChEBI" id="CHEBI:35146"/>
        <dbReference type="ChEBI" id="CHEBI:58045"/>
        <dbReference type="EC" id="2.6.1.42"/>
    </reaction>
</comment>
<comment type="cofactor">
    <cofactor evidence="1">
        <name>pyridoxal 5'-phosphate</name>
        <dbReference type="ChEBI" id="CHEBI:597326"/>
    </cofactor>
</comment>
<keyword evidence="8" id="KW-0663">Pyridoxal phosphate</keyword>
<evidence type="ECO:0000256" key="6">
    <source>
        <dbReference type="ARBA" id="ARBA00009320"/>
    </source>
</evidence>
<evidence type="ECO:0000256" key="10">
    <source>
        <dbReference type="ARBA" id="ARBA00035633"/>
    </source>
</evidence>
<dbReference type="Gene3D" id="3.20.10.10">
    <property type="entry name" value="D-amino Acid Aminotransferase, subunit A, domain 2"/>
    <property type="match status" value="1"/>
</dbReference>
<evidence type="ECO:0000256" key="16">
    <source>
        <dbReference type="ARBA" id="ARBA00054027"/>
    </source>
</evidence>
<evidence type="ECO:0000256" key="14">
    <source>
        <dbReference type="ARBA" id="ARBA00049229"/>
    </source>
</evidence>
<evidence type="ECO:0000256" key="11">
    <source>
        <dbReference type="ARBA" id="ARBA00035676"/>
    </source>
</evidence>
<evidence type="ECO:0000256" key="15">
    <source>
        <dbReference type="ARBA" id="ARBA00049529"/>
    </source>
</evidence>
<dbReference type="PANTHER" id="PTHR42743">
    <property type="entry name" value="AMINO-ACID AMINOTRANSFERASE"/>
    <property type="match status" value="1"/>
</dbReference>
<evidence type="ECO:0000256" key="12">
    <source>
        <dbReference type="ARBA" id="ARBA00048212"/>
    </source>
</evidence>
<comment type="pathway">
    <text evidence="10">Cofactor biosynthesis; tetrahydrofolate biosynthesis; 4-aminobenzoate from chorismate: step 2/2.</text>
</comment>
<organism evidence="19 20">
    <name type="scientific">OM182 bacterium MED-G28</name>
    <dbReference type="NCBI Taxonomy" id="1986256"/>
    <lineage>
        <taxon>Bacteria</taxon>
        <taxon>Pseudomonadati</taxon>
        <taxon>Pseudomonadota</taxon>
        <taxon>Gammaproteobacteria</taxon>
        <taxon>OMG group</taxon>
        <taxon>OM182 clade</taxon>
    </lineage>
</organism>
<evidence type="ECO:0000313" key="20">
    <source>
        <dbReference type="Proteomes" id="UP000219329"/>
    </source>
</evidence>
<evidence type="ECO:0000256" key="13">
    <source>
        <dbReference type="ARBA" id="ARBA00048798"/>
    </source>
</evidence>
<dbReference type="InterPro" id="IPR043131">
    <property type="entry name" value="BCAT-like_N"/>
</dbReference>
<keyword evidence="19" id="KW-0808">Transferase</keyword>
<dbReference type="FunFam" id="3.20.10.10:FF:000002">
    <property type="entry name" value="D-alanine aminotransferase"/>
    <property type="match status" value="1"/>
</dbReference>
<evidence type="ECO:0000256" key="3">
    <source>
        <dbReference type="ARBA" id="ARBA00004824"/>
    </source>
</evidence>
<comment type="similarity">
    <text evidence="6">Belongs to the class-IV pyridoxal-phosphate-dependent aminotransferase family.</text>
</comment>